<evidence type="ECO:0000256" key="1">
    <source>
        <dbReference type="SAM" id="MobiDB-lite"/>
    </source>
</evidence>
<dbReference type="InterPro" id="IPR056855">
    <property type="entry name" value="ATP-grasp_IQCH"/>
</dbReference>
<name>A0A8J1TUS4_OWEFU</name>
<sequence length="1141" mass="128281">MPMMDSRPEEVGHILVKVQEDLNQLRDKLLHQKGSSIDLTALQNAIEKTQDGIRDRTELVVNQMNNQILTLPSLDSTGPLQQQNDNMAIETTWDLRTDTRGDLGVRRTNRIGLLESRDMSIRPNQVGLHKNSGKKVSSKSGQMAGVTPGQHTQQNFQHKIVKNPYNAQNRTLLQDSYDIQLPLIPDKSANRQAQIKVITGSNVEPLARLPAANRKDASLVPPPISEDDAKKGILSLIERGLIPPAAELTLEPPPVRHNLAQLHDPSVRDERGKPPPLAITDGHFNTTGVILDSNLPPDTRQNMSQQSPVGSTPSLITPTKMASPKGKREKRKTTSAGSGKTGKKAPHPSLKTYEMPFNLQPLPPPTTPASGEFKSSSHRFAIQHGKTRDQSHEYQAFKQHYCLSWGGIVSMLKHLEKLMTNYAVPIAFINGDRLADLSLEFELEHNPTVDDLLTVVVNREDVEAVIKRPGRRFMGPNGDHIAATKVQSLYRMYRDRKDYLSYRQRKWAAGVIVISWIMSVKMSKIKNGLKQTRMDQLEGFRRRSKTFAQQWDRIKHSRRVIIHLPSLGYSQKIRDTIQHFPIRQNTQMARLCDIKDPNVDVIYISPLPVSEEKLQYYSKLLGLRAAIDTGNVEDQGDVSSKYKIIVPDGVTSFPKKFYRAHRMCLGSHLWYSPQTLRRLKNLIRGRDAYIVPGVPHKDDVAVADYLGVPMLSPEPDIAQLYSTKSGCKRIFASAGVKAPPGEYDVYSLPQLNECLAQLVTEHLEVKRWLFKLDDEFDGRGIAYCDIADHLPSYAWACKEAARYGDKWSKKWAQEAAGIKIHSEIAEVVKNHSTPCNKTLYPTWEKYLEAFLSLGGVIEACPPSESVTALTVDMLIEPNGKISIINCGDQIHAESPFNCWGLSVPQSSVEPDIVNEACLRIADACKTRGVIGYFSIDFVTFIDGKTMDQLLWAVDLNLSYGDSTAMSQLMDFTTNGHFDSTNHIYEINRPKKEEKKRKRRWRPEEEEEPQNTRFAVMSTRLLHTNLAVVHYSVFFQMCRAHGIGYDIKEKQGTLFTLIDSFNRDNMGMITLGDNLQGTLATFARNLSVIHQEISAPNMQGETNFKYVIEDIEGILGTTIQNDEALTNKDDAENDSNIDGSTK</sequence>
<dbReference type="PANTHER" id="PTHR14465">
    <property type="entry name" value="IQ DOMAIN-CONTAINING PROTEIN H"/>
    <property type="match status" value="1"/>
</dbReference>
<evidence type="ECO:0000313" key="3">
    <source>
        <dbReference type="EMBL" id="CAH1796247.1"/>
    </source>
</evidence>
<comment type="caution">
    <text evidence="3">The sequence shown here is derived from an EMBL/GenBank/DDBJ whole genome shotgun (WGS) entry which is preliminary data.</text>
</comment>
<feature type="compositionally biased region" description="Polar residues" evidence="1">
    <location>
        <begin position="299"/>
        <end position="317"/>
    </location>
</feature>
<feature type="region of interest" description="Disordered" evidence="1">
    <location>
        <begin position="990"/>
        <end position="1009"/>
    </location>
</feature>
<dbReference type="InterPro" id="IPR038752">
    <property type="entry name" value="IQCH"/>
</dbReference>
<feature type="domain" description="IQCH-like ATP-grasp" evidence="2">
    <location>
        <begin position="715"/>
        <end position="979"/>
    </location>
</feature>
<organism evidence="3 4">
    <name type="scientific">Owenia fusiformis</name>
    <name type="common">Polychaete worm</name>
    <dbReference type="NCBI Taxonomy" id="6347"/>
    <lineage>
        <taxon>Eukaryota</taxon>
        <taxon>Metazoa</taxon>
        <taxon>Spiralia</taxon>
        <taxon>Lophotrochozoa</taxon>
        <taxon>Annelida</taxon>
        <taxon>Polychaeta</taxon>
        <taxon>Sedentaria</taxon>
        <taxon>Canalipalpata</taxon>
        <taxon>Sabellida</taxon>
        <taxon>Oweniida</taxon>
        <taxon>Oweniidae</taxon>
        <taxon>Owenia</taxon>
    </lineage>
</organism>
<dbReference type="AlphaFoldDB" id="A0A8J1TUS4"/>
<dbReference type="Proteomes" id="UP000749559">
    <property type="component" value="Unassembled WGS sequence"/>
</dbReference>
<accession>A0A8J1TUS4</accession>
<dbReference type="EMBL" id="CAIIXF020000010">
    <property type="protein sequence ID" value="CAH1796247.1"/>
    <property type="molecule type" value="Genomic_DNA"/>
</dbReference>
<dbReference type="PANTHER" id="PTHR14465:SF0">
    <property type="entry name" value="IQ DOMAIN-CONTAINING PROTEIN H"/>
    <property type="match status" value="1"/>
</dbReference>
<feature type="region of interest" description="Disordered" evidence="1">
    <location>
        <begin position="124"/>
        <end position="153"/>
    </location>
</feature>
<keyword evidence="4" id="KW-1185">Reference proteome</keyword>
<reference evidence="3" key="1">
    <citation type="submission" date="2022-03" db="EMBL/GenBank/DDBJ databases">
        <authorList>
            <person name="Martin C."/>
        </authorList>
    </citation>
    <scope>NUCLEOTIDE SEQUENCE</scope>
</reference>
<dbReference type="OrthoDB" id="2117703at2759"/>
<evidence type="ECO:0000313" key="4">
    <source>
        <dbReference type="Proteomes" id="UP000749559"/>
    </source>
</evidence>
<feature type="region of interest" description="Disordered" evidence="1">
    <location>
        <begin position="279"/>
        <end position="350"/>
    </location>
</feature>
<proteinExistence type="predicted"/>
<dbReference type="PROSITE" id="PS50096">
    <property type="entry name" value="IQ"/>
    <property type="match status" value="1"/>
</dbReference>
<dbReference type="Pfam" id="PF24923">
    <property type="entry name" value="ATP-grasp_IQCH"/>
    <property type="match status" value="1"/>
</dbReference>
<evidence type="ECO:0000259" key="2">
    <source>
        <dbReference type="Pfam" id="PF24923"/>
    </source>
</evidence>
<gene>
    <name evidence="3" type="ORF">OFUS_LOCUS20681</name>
</gene>
<protein>
    <recommendedName>
        <fullName evidence="2">IQCH-like ATP-grasp domain-containing protein</fullName>
    </recommendedName>
</protein>